<accession>A0A8K1LEW2</accession>
<comment type="caution">
    <text evidence="2">The sequence shown here is derived from an EMBL/GenBank/DDBJ whole genome shotgun (WGS) entry which is preliminary data.</text>
</comment>
<dbReference type="Proteomes" id="UP000796761">
    <property type="component" value="Unassembled WGS sequence"/>
</dbReference>
<evidence type="ECO:0000313" key="3">
    <source>
        <dbReference type="Proteomes" id="UP000796761"/>
    </source>
</evidence>
<sequence>MTGARSRSYCCYNALSPCPIRAGPFTLLSRQRPFCVNGNSVPPEGTKEHRGHLIAAAAAPESFAQRAEAWPRQRLAGDGAIPTQLLFLGMMACPFPSSGVLVAFDSAQFFLVLGVSYFLLLEYQSSRGIPMEGRVITPNAAQSS</sequence>
<dbReference type="OrthoDB" id="10607075at2759"/>
<protein>
    <submittedName>
        <fullName evidence="2">Uncharacterized protein</fullName>
    </submittedName>
</protein>
<dbReference type="EMBL" id="SWJQ01000713">
    <property type="protein sequence ID" value="TRZ11389.1"/>
    <property type="molecule type" value="Genomic_DNA"/>
</dbReference>
<gene>
    <name evidence="2" type="ORF">HGM15179_015698</name>
</gene>
<dbReference type="AlphaFoldDB" id="A0A8K1LEW2"/>
<keyword evidence="1" id="KW-0472">Membrane</keyword>
<name>A0A8K1LEW2_9PASS</name>
<evidence type="ECO:0000313" key="2">
    <source>
        <dbReference type="EMBL" id="TRZ11389.1"/>
    </source>
</evidence>
<reference evidence="2" key="1">
    <citation type="submission" date="2019-04" db="EMBL/GenBank/DDBJ databases">
        <title>Genome assembly of Zosterops borbonicus 15179.</title>
        <authorList>
            <person name="Leroy T."/>
            <person name="Anselmetti Y."/>
            <person name="Tilak M.-K."/>
            <person name="Nabholz B."/>
        </authorList>
    </citation>
    <scope>NUCLEOTIDE SEQUENCE</scope>
    <source>
        <strain evidence="2">HGM_15179</strain>
        <tissue evidence="2">Muscle</tissue>
    </source>
</reference>
<keyword evidence="3" id="KW-1185">Reference proteome</keyword>
<feature type="transmembrane region" description="Helical" evidence="1">
    <location>
        <begin position="100"/>
        <end position="121"/>
    </location>
</feature>
<keyword evidence="1" id="KW-0812">Transmembrane</keyword>
<proteinExistence type="predicted"/>
<keyword evidence="1" id="KW-1133">Transmembrane helix</keyword>
<organism evidence="2 3">
    <name type="scientific">Zosterops borbonicus</name>
    <dbReference type="NCBI Taxonomy" id="364589"/>
    <lineage>
        <taxon>Eukaryota</taxon>
        <taxon>Metazoa</taxon>
        <taxon>Chordata</taxon>
        <taxon>Craniata</taxon>
        <taxon>Vertebrata</taxon>
        <taxon>Euteleostomi</taxon>
        <taxon>Archelosauria</taxon>
        <taxon>Archosauria</taxon>
        <taxon>Dinosauria</taxon>
        <taxon>Saurischia</taxon>
        <taxon>Theropoda</taxon>
        <taxon>Coelurosauria</taxon>
        <taxon>Aves</taxon>
        <taxon>Neognathae</taxon>
        <taxon>Neoaves</taxon>
        <taxon>Telluraves</taxon>
        <taxon>Australaves</taxon>
        <taxon>Passeriformes</taxon>
        <taxon>Sylvioidea</taxon>
        <taxon>Zosteropidae</taxon>
        <taxon>Zosterops</taxon>
    </lineage>
</organism>
<evidence type="ECO:0000256" key="1">
    <source>
        <dbReference type="SAM" id="Phobius"/>
    </source>
</evidence>